<feature type="compositionally biased region" description="Polar residues" evidence="1">
    <location>
        <begin position="96"/>
        <end position="109"/>
    </location>
</feature>
<dbReference type="Gene3D" id="1.10.30.50">
    <property type="match status" value="1"/>
</dbReference>
<dbReference type="Proteomes" id="UP000235050">
    <property type="component" value="Unassembled WGS sequence"/>
</dbReference>
<evidence type="ECO:0000256" key="1">
    <source>
        <dbReference type="SAM" id="MobiDB-lite"/>
    </source>
</evidence>
<dbReference type="EMBL" id="NMWU01000048">
    <property type="protein sequence ID" value="PLS30064.1"/>
    <property type="molecule type" value="Genomic_DNA"/>
</dbReference>
<dbReference type="InterPro" id="IPR002711">
    <property type="entry name" value="HNH"/>
</dbReference>
<protein>
    <submittedName>
        <fullName evidence="3">Endonuclease</fullName>
    </submittedName>
</protein>
<keyword evidence="3" id="KW-0378">Hydrolase</keyword>
<feature type="region of interest" description="Disordered" evidence="1">
    <location>
        <begin position="81"/>
        <end position="109"/>
    </location>
</feature>
<dbReference type="SMART" id="SM00507">
    <property type="entry name" value="HNHc"/>
    <property type="match status" value="1"/>
</dbReference>
<dbReference type="Pfam" id="PF01844">
    <property type="entry name" value="HNH"/>
    <property type="match status" value="1"/>
</dbReference>
<accession>A0A2N5J783</accession>
<feature type="compositionally biased region" description="Basic and acidic residues" evidence="1">
    <location>
        <begin position="81"/>
        <end position="94"/>
    </location>
</feature>
<keyword evidence="4" id="KW-1185">Reference proteome</keyword>
<reference evidence="3 4" key="1">
    <citation type="submission" date="2017-07" db="EMBL/GenBank/DDBJ databases">
        <title>Bifidobacterium novel species.</title>
        <authorList>
            <person name="Lugli G.A."/>
            <person name="Milani C."/>
            <person name="Duranti S."/>
            <person name="Mangifesta M."/>
        </authorList>
    </citation>
    <scope>NUCLEOTIDE SEQUENCE [LARGE SCALE GENOMIC DNA]</scope>
    <source>
        <strain evidence="4">Uis1B</strain>
    </source>
</reference>
<dbReference type="GO" id="GO:0008270">
    <property type="term" value="F:zinc ion binding"/>
    <property type="evidence" value="ECO:0007669"/>
    <property type="project" value="InterPro"/>
</dbReference>
<evidence type="ECO:0000313" key="3">
    <source>
        <dbReference type="EMBL" id="PLS30064.1"/>
    </source>
</evidence>
<feature type="domain" description="HNH nuclease" evidence="2">
    <location>
        <begin position="17"/>
        <end position="76"/>
    </location>
</feature>
<dbReference type="RefSeq" id="WP_101618244.1">
    <property type="nucleotide sequence ID" value="NZ_NMWU01000048.1"/>
</dbReference>
<name>A0A2N5J783_9BIFI</name>
<dbReference type="GO" id="GO:0004519">
    <property type="term" value="F:endonuclease activity"/>
    <property type="evidence" value="ECO:0007669"/>
    <property type="project" value="UniProtKB-KW"/>
</dbReference>
<proteinExistence type="predicted"/>
<comment type="caution">
    <text evidence="3">The sequence shown here is derived from an EMBL/GenBank/DDBJ whole genome shotgun (WGS) entry which is preliminary data.</text>
</comment>
<sequence length="109" mass="12379">MSRGNPRRANGWRRDRLRRRVLAAYDTCAICGRPVDKTLRTPHPMSAEVDELVPVSRGGDPLSFANCRLVHRRCNRLKSNKGDEWARAQLDRRPTPNATSLPLTTSGDW</sequence>
<keyword evidence="3" id="KW-0540">Nuclease</keyword>
<dbReference type="InterPro" id="IPR003615">
    <property type="entry name" value="HNH_nuc"/>
</dbReference>
<organism evidence="3 4">
    <name type="scientific">Bifidobacterium margollesii</name>
    <dbReference type="NCBI Taxonomy" id="2020964"/>
    <lineage>
        <taxon>Bacteria</taxon>
        <taxon>Bacillati</taxon>
        <taxon>Actinomycetota</taxon>
        <taxon>Actinomycetes</taxon>
        <taxon>Bifidobacteriales</taxon>
        <taxon>Bifidobacteriaceae</taxon>
        <taxon>Bifidobacterium</taxon>
    </lineage>
</organism>
<dbReference type="CDD" id="cd00085">
    <property type="entry name" value="HNHc"/>
    <property type="match status" value="1"/>
</dbReference>
<dbReference type="AlphaFoldDB" id="A0A2N5J783"/>
<dbReference type="OrthoDB" id="2084290at2"/>
<dbReference type="GO" id="GO:0003676">
    <property type="term" value="F:nucleic acid binding"/>
    <property type="evidence" value="ECO:0007669"/>
    <property type="project" value="InterPro"/>
</dbReference>
<evidence type="ECO:0000313" key="4">
    <source>
        <dbReference type="Proteomes" id="UP000235050"/>
    </source>
</evidence>
<keyword evidence="3" id="KW-0255">Endonuclease</keyword>
<gene>
    <name evidence="3" type="ORF">Uis1B_2115</name>
</gene>
<evidence type="ECO:0000259" key="2">
    <source>
        <dbReference type="SMART" id="SM00507"/>
    </source>
</evidence>